<dbReference type="AlphaFoldDB" id="A0A395M841"/>
<comment type="caution">
    <text evidence="2">The sequence shown here is derived from an EMBL/GenBank/DDBJ whole genome shotgun (WGS) entry which is preliminary data.</text>
</comment>
<name>A0A395M841_9HYPO</name>
<feature type="compositionally biased region" description="Gly residues" evidence="1">
    <location>
        <begin position="121"/>
        <end position="140"/>
    </location>
</feature>
<evidence type="ECO:0000313" key="3">
    <source>
        <dbReference type="Proteomes" id="UP000265631"/>
    </source>
</evidence>
<keyword evidence="3" id="KW-1185">Reference proteome</keyword>
<evidence type="ECO:0000313" key="2">
    <source>
        <dbReference type="EMBL" id="RFN44041.1"/>
    </source>
</evidence>
<feature type="region of interest" description="Disordered" evidence="1">
    <location>
        <begin position="1"/>
        <end position="193"/>
    </location>
</feature>
<feature type="compositionally biased region" description="Acidic residues" evidence="1">
    <location>
        <begin position="77"/>
        <end position="87"/>
    </location>
</feature>
<feature type="compositionally biased region" description="Low complexity" evidence="1">
    <location>
        <begin position="26"/>
        <end position="41"/>
    </location>
</feature>
<feature type="compositionally biased region" description="Low complexity" evidence="1">
    <location>
        <begin position="49"/>
        <end position="76"/>
    </location>
</feature>
<feature type="region of interest" description="Disordered" evidence="1">
    <location>
        <begin position="437"/>
        <end position="509"/>
    </location>
</feature>
<protein>
    <submittedName>
        <fullName evidence="2">Uncharacterized protein</fullName>
    </submittedName>
</protein>
<proteinExistence type="predicted"/>
<accession>A0A395M841</accession>
<reference evidence="2 3" key="1">
    <citation type="journal article" date="2018" name="PLoS Pathog.">
        <title>Evolution of structural diversity of trichothecenes, a family of toxins produced by plant pathogenic and entomopathogenic fungi.</title>
        <authorList>
            <person name="Proctor R.H."/>
            <person name="McCormick S.P."/>
            <person name="Kim H.S."/>
            <person name="Cardoza R.E."/>
            <person name="Stanley A.M."/>
            <person name="Lindo L."/>
            <person name="Kelly A."/>
            <person name="Brown D.W."/>
            <person name="Lee T."/>
            <person name="Vaughan M.M."/>
            <person name="Alexander N.J."/>
            <person name="Busman M."/>
            <person name="Gutierrez S."/>
        </authorList>
    </citation>
    <scope>NUCLEOTIDE SEQUENCE [LARGE SCALE GENOMIC DNA]</scope>
    <source>
        <strain evidence="2 3">NRRL 13405</strain>
    </source>
</reference>
<feature type="compositionally biased region" description="Low complexity" evidence="1">
    <location>
        <begin position="107"/>
        <end position="120"/>
    </location>
</feature>
<feature type="compositionally biased region" description="Polar residues" evidence="1">
    <location>
        <begin position="91"/>
        <end position="106"/>
    </location>
</feature>
<sequence length="509" mass="56754">MSSLPELANGQPLAGSQPASTDGGKNSANENQSESSSNTSSGVNPVPRNNKQGSDGQNQGNDKQNQSSDKQSQDNDGSMDVEEDSSAGDDQPQSSSNTPHGVNTVPNDNNQDNVQQSQGSDGQGQGNGKDQGNNGQGQGNDGQSQDSDTKPKQSGSKRPLESPQSQERQGGNTGPFTPFGGHRPPKKTKIEHQECPVEDDDLEAELPNQTTPAHMKTVGKIKMHGTTHYVNEYKQNGRRIFRIQSIKQPVVLDSLLPQLNHKDYQGKYAERPWAEVRYVEGVCTFGTEDNHTDFLSQLDPENLDAFVTPNVVLIRIKWSNDSEVAYVNRDWWRRHYQPLDPGSKRRFAARFKEEHQDQDFDARAIRNAFKDSRLYRWAFKYEQLYFKATNADAPFTPEKRAKSLSPTMEQEIRNYRESTISPSKRQSSSNIYQSIEKTPAPESDYGDDVESLQDSQLHHRSSRRPAATPGAPHLVDQNGSPRPQSGRMPHQRPKRSIFGRPNRLAVAAY</sequence>
<dbReference type="EMBL" id="PXXK01000466">
    <property type="protein sequence ID" value="RFN44041.1"/>
    <property type="molecule type" value="Genomic_DNA"/>
</dbReference>
<gene>
    <name evidence="2" type="ORF">FIE12Z_11722</name>
</gene>
<organism evidence="2 3">
    <name type="scientific">Fusarium flagelliforme</name>
    <dbReference type="NCBI Taxonomy" id="2675880"/>
    <lineage>
        <taxon>Eukaryota</taxon>
        <taxon>Fungi</taxon>
        <taxon>Dikarya</taxon>
        <taxon>Ascomycota</taxon>
        <taxon>Pezizomycotina</taxon>
        <taxon>Sordariomycetes</taxon>
        <taxon>Hypocreomycetidae</taxon>
        <taxon>Hypocreales</taxon>
        <taxon>Nectriaceae</taxon>
        <taxon>Fusarium</taxon>
        <taxon>Fusarium incarnatum-equiseti species complex</taxon>
    </lineage>
</organism>
<dbReference type="Proteomes" id="UP000265631">
    <property type="component" value="Unassembled WGS sequence"/>
</dbReference>
<dbReference type="OrthoDB" id="5101015at2759"/>
<evidence type="ECO:0000256" key="1">
    <source>
        <dbReference type="SAM" id="MobiDB-lite"/>
    </source>
</evidence>
<feature type="compositionally biased region" description="Polar residues" evidence="1">
    <location>
        <begin position="152"/>
        <end position="169"/>
    </location>
</feature>